<dbReference type="GO" id="GO:0005198">
    <property type="term" value="F:structural molecule activity"/>
    <property type="evidence" value="ECO:0007669"/>
    <property type="project" value="InterPro"/>
</dbReference>
<keyword evidence="14" id="KW-1015">Disulfide bond</keyword>
<dbReference type="GeneID" id="65102065"/>
<evidence type="ECO:0000256" key="13">
    <source>
        <dbReference type="ARBA" id="ARBA00022921"/>
    </source>
</evidence>
<evidence type="ECO:0000256" key="3">
    <source>
        <dbReference type="ARBA" id="ARBA00006893"/>
    </source>
</evidence>
<dbReference type="InterPro" id="IPR011222">
    <property type="entry name" value="dsDNA_vir_gr_I_capsid"/>
</dbReference>
<dbReference type="KEGG" id="vg:65102065"/>
<protein>
    <recommendedName>
        <fullName evidence="4">Major capsid protein VP1</fullName>
    </recommendedName>
    <alternativeName>
        <fullName evidence="16">Major structural protein VP1</fullName>
    </alternativeName>
</protein>
<sequence length="345" mass="38025">MSTTTTGRKRLGPGKTPVVQKLPRVIKKGGVEVLGAVPQGPTTEYKVELFVKPAFGKENNGPNYWNHSSPLTGTALTDGDFHLCFSLAEVGLPDIPDQCAEDFMTVWECYRMETELLYSPKVTATGLTDSRINGIQGTQMYFWAVGGSPLDVMYVLPKENMRPRGNLNVPDGNHNSVYNSSIFREKLTNETYPIEYWIPDPSRNDNCRFFGRIVGGAATPPVVTYSNSSTIPLLDENGVGILCNSQRCYVTSADMTGFLSNRIEAAHGRFFRLHFRQRKVKNPYTMSLLYKQVLNQNSPPEVVRAQHNVTEVTMEEGQGVAAIHAPVGSCGIVAQQASSLINVQG</sequence>
<keyword evidence="6" id="KW-1048">Host nucleus</keyword>
<reference evidence="17" key="2">
    <citation type="journal article" date="2018" name="MBio">
        <title>Viral Diversity of House Mice in New York City.</title>
        <authorList>
            <person name="Willams S.H."/>
            <person name="Che X."/>
            <person name="Garcia J.A."/>
            <person name="Klena J.D."/>
            <person name="Lee B."/>
            <person name="Muller D."/>
            <person name="Ulrich W."/>
            <person name="Corrigan R.M."/>
            <person name="Nichol S."/>
            <person name="Jain K."/>
            <person name="Lipkin W.I."/>
        </authorList>
    </citation>
    <scope>NUCLEOTIDE SEQUENCE [LARGE SCALE GENOMIC DNA]</scope>
    <source>
        <strain evidence="17">MPoV3/NYC/2015/K003/3347</strain>
    </source>
</reference>
<keyword evidence="12" id="KW-1164">Virus endocytosis by host</keyword>
<evidence type="ECO:0000313" key="17">
    <source>
        <dbReference type="EMBL" id="AWB14599.1"/>
    </source>
</evidence>
<comment type="similarity">
    <text evidence="3">Belongs to the polyomaviruses coat protein VP1 family.</text>
</comment>
<evidence type="ECO:0000256" key="15">
    <source>
        <dbReference type="ARBA" id="ARBA00023296"/>
    </source>
</evidence>
<keyword evidence="8" id="KW-1162">Viral penetration into host cytoplasm</keyword>
<evidence type="ECO:0000256" key="12">
    <source>
        <dbReference type="ARBA" id="ARBA00022890"/>
    </source>
</evidence>
<reference evidence="17" key="1">
    <citation type="submission" date="2017-05" db="EMBL/GenBank/DDBJ databases">
        <authorList>
            <person name="Song R."/>
            <person name="Chenine A.L."/>
            <person name="Ruprecht R.M."/>
        </authorList>
    </citation>
    <scope>NUCLEOTIDE SEQUENCE</scope>
    <source>
        <strain evidence="17">MPoV3/NYC/2015/K003/3347</strain>
    </source>
</reference>
<dbReference type="SUPFAM" id="SSF88648">
    <property type="entry name" value="Group I dsDNA viruses"/>
    <property type="match status" value="1"/>
</dbReference>
<evidence type="ECO:0000256" key="16">
    <source>
        <dbReference type="ARBA" id="ARBA00032469"/>
    </source>
</evidence>
<evidence type="ECO:0000256" key="7">
    <source>
        <dbReference type="ARBA" id="ARBA00022581"/>
    </source>
</evidence>
<dbReference type="Proteomes" id="UP000500976">
    <property type="component" value="Segment"/>
</dbReference>
<keyword evidence="7" id="KW-0945">Host-virus interaction</keyword>
<organism evidence="17">
    <name type="scientific">Mus musculus polyomavirus 3</name>
    <dbReference type="NCBI Taxonomy" id="2171394"/>
    <lineage>
        <taxon>Viruses</taxon>
        <taxon>Monodnaviria</taxon>
        <taxon>Shotokuvirae</taxon>
        <taxon>Cossaviricota</taxon>
        <taxon>Papovaviricetes</taxon>
        <taxon>Sepolyvirales</taxon>
        <taxon>Polyomaviridae</taxon>
        <taxon>Betapolyomavirus</taxon>
        <taxon>Betapolyomavirus tertimuris</taxon>
    </lineage>
</organism>
<keyword evidence="13" id="KW-0426">Late protein</keyword>
<dbReference type="InterPro" id="IPR000662">
    <property type="entry name" value="Capsid_VP1_Polyomavir"/>
</dbReference>
<keyword evidence="9" id="KW-1161">Viral attachment to host cell</keyword>
<comment type="subcellular location">
    <subcellularLocation>
        <location evidence="1">Host nucleus</location>
    </subcellularLocation>
    <subcellularLocation>
        <location evidence="2">Virion</location>
    </subcellularLocation>
</comment>
<accession>A0A2S0SYY1</accession>
<evidence type="ECO:0000256" key="8">
    <source>
        <dbReference type="ARBA" id="ARBA00022595"/>
    </source>
</evidence>
<evidence type="ECO:0000256" key="11">
    <source>
        <dbReference type="ARBA" id="ARBA00022844"/>
    </source>
</evidence>
<dbReference type="GO" id="GO:0019062">
    <property type="term" value="P:virion attachment to host cell"/>
    <property type="evidence" value="ECO:0007669"/>
    <property type="project" value="UniProtKB-KW"/>
</dbReference>
<evidence type="ECO:0000256" key="1">
    <source>
        <dbReference type="ARBA" id="ARBA00004147"/>
    </source>
</evidence>
<dbReference type="GO" id="GO:0075509">
    <property type="term" value="P:endocytosis involved in viral entry into host cell"/>
    <property type="evidence" value="ECO:0007669"/>
    <property type="project" value="UniProtKB-KW"/>
</dbReference>
<evidence type="ECO:0000313" key="18">
    <source>
        <dbReference type="Proteomes" id="UP000500976"/>
    </source>
</evidence>
<dbReference type="GO" id="GO:0042025">
    <property type="term" value="C:host cell nucleus"/>
    <property type="evidence" value="ECO:0007669"/>
    <property type="project" value="UniProtKB-SubCell"/>
</dbReference>
<evidence type="ECO:0000256" key="5">
    <source>
        <dbReference type="ARBA" id="ARBA00022561"/>
    </source>
</evidence>
<dbReference type="Pfam" id="PF00718">
    <property type="entry name" value="Polyoma_coat"/>
    <property type="match status" value="1"/>
</dbReference>
<dbReference type="RefSeq" id="YP_010086829.1">
    <property type="nucleotide sequence ID" value="NC_055488.1"/>
</dbReference>
<evidence type="ECO:0000256" key="10">
    <source>
        <dbReference type="ARBA" id="ARBA00022828"/>
    </source>
</evidence>
<evidence type="ECO:0000256" key="6">
    <source>
        <dbReference type="ARBA" id="ARBA00022562"/>
    </source>
</evidence>
<keyword evidence="10" id="KW-1145">T=7 icosahedral capsid protein</keyword>
<dbReference type="EMBL" id="MF175082">
    <property type="protein sequence ID" value="AWB14599.1"/>
    <property type="molecule type" value="Genomic_DNA"/>
</dbReference>
<evidence type="ECO:0000256" key="14">
    <source>
        <dbReference type="ARBA" id="ARBA00023157"/>
    </source>
</evidence>
<evidence type="ECO:0000256" key="4">
    <source>
        <dbReference type="ARBA" id="ARBA00016975"/>
    </source>
</evidence>
<dbReference type="InterPro" id="IPR036931">
    <property type="entry name" value="Polyomavir_VP1_sf"/>
</dbReference>
<evidence type="ECO:0000256" key="2">
    <source>
        <dbReference type="ARBA" id="ARBA00004328"/>
    </source>
</evidence>
<proteinExistence type="inferred from homology"/>
<evidence type="ECO:0000256" key="9">
    <source>
        <dbReference type="ARBA" id="ARBA00022804"/>
    </source>
</evidence>
<keyword evidence="5" id="KW-0167">Capsid protein</keyword>
<name>A0A2S0SYY1_9POLY</name>
<dbReference type="GO" id="GO:0039620">
    <property type="term" value="C:T=7 icosahedral viral capsid"/>
    <property type="evidence" value="ECO:0007669"/>
    <property type="project" value="UniProtKB-KW"/>
</dbReference>
<keyword evidence="18" id="KW-1185">Reference proteome</keyword>
<keyword evidence="11" id="KW-0946">Virion</keyword>
<keyword evidence="15" id="KW-1160">Virus entry into host cell</keyword>
<dbReference type="Gene3D" id="2.60.175.10">
    <property type="entry name" value="Capsid protein VP1,Polyomavirus"/>
    <property type="match status" value="1"/>
</dbReference>